<dbReference type="EMBL" id="JAIMFO010000004">
    <property type="protein sequence ID" value="MBY4797242.1"/>
    <property type="molecule type" value="Genomic_DNA"/>
</dbReference>
<proteinExistence type="inferred from homology"/>
<dbReference type="PANTHER" id="PTHR32322">
    <property type="entry name" value="INNER MEMBRANE TRANSPORTER"/>
    <property type="match status" value="1"/>
</dbReference>
<accession>A0ABS7MJ13</accession>
<gene>
    <name evidence="8" type="ORF">K6V98_02530</name>
</gene>
<feature type="transmembrane region" description="Helical" evidence="6">
    <location>
        <begin position="112"/>
        <end position="133"/>
    </location>
</feature>
<organism evidence="8 9">
    <name type="scientific">Collinsella ureilytica</name>
    <dbReference type="NCBI Taxonomy" id="2869515"/>
    <lineage>
        <taxon>Bacteria</taxon>
        <taxon>Bacillati</taxon>
        <taxon>Actinomycetota</taxon>
        <taxon>Coriobacteriia</taxon>
        <taxon>Coriobacteriales</taxon>
        <taxon>Coriobacteriaceae</taxon>
        <taxon>Collinsella</taxon>
    </lineage>
</organism>
<dbReference type="InterPro" id="IPR050638">
    <property type="entry name" value="AA-Vitamin_Transporters"/>
</dbReference>
<evidence type="ECO:0000256" key="3">
    <source>
        <dbReference type="ARBA" id="ARBA00022692"/>
    </source>
</evidence>
<keyword evidence="9" id="KW-1185">Reference proteome</keyword>
<evidence type="ECO:0000256" key="6">
    <source>
        <dbReference type="SAM" id="Phobius"/>
    </source>
</evidence>
<name>A0ABS7MJ13_9ACTN</name>
<evidence type="ECO:0000259" key="7">
    <source>
        <dbReference type="Pfam" id="PF00892"/>
    </source>
</evidence>
<feature type="transmembrane region" description="Helical" evidence="6">
    <location>
        <begin position="139"/>
        <end position="158"/>
    </location>
</feature>
<keyword evidence="4 6" id="KW-1133">Transmembrane helix</keyword>
<dbReference type="SUPFAM" id="SSF103481">
    <property type="entry name" value="Multidrug resistance efflux transporter EmrE"/>
    <property type="match status" value="2"/>
</dbReference>
<sequence>MLSDQDISSKASLNVLSSNPNQAARAARRRWRERLNDQASKKLIAGAAATLIGGACWGFSGTAASYLFTRCHVDVIWLMGARQVLAGALFILVGLIFDRKRLIGLWTDRKHWLDMLIFSLLAILMNQFAYLMTVQLTNPGTATIMQCLQLLFIMAFSCVHGKRVPRRREVLAIMLALTGTFLIATGGDPSRLSIPPLGLVMGLVTALGAALITILPGRILPRYGSTAVTGTAMVLSGLVVSTITHPWESIPPLDTEGWIAFAVLIVVGSFLAYFLYMHGVKEIGAMRAGLLGTIEPISATLTSALMLGTIFAPIEIVGFALIIAMVYLAM</sequence>
<dbReference type="InterPro" id="IPR037185">
    <property type="entry name" value="EmrE-like"/>
</dbReference>
<evidence type="ECO:0000256" key="4">
    <source>
        <dbReference type="ARBA" id="ARBA00022989"/>
    </source>
</evidence>
<evidence type="ECO:0000256" key="2">
    <source>
        <dbReference type="ARBA" id="ARBA00007362"/>
    </source>
</evidence>
<feature type="transmembrane region" description="Helical" evidence="6">
    <location>
        <begin position="193"/>
        <end position="215"/>
    </location>
</feature>
<evidence type="ECO:0000256" key="5">
    <source>
        <dbReference type="ARBA" id="ARBA00023136"/>
    </source>
</evidence>
<protein>
    <submittedName>
        <fullName evidence="8">EamA family transporter</fullName>
    </submittedName>
</protein>
<keyword evidence="5 6" id="KW-0472">Membrane</keyword>
<dbReference type="Proteomes" id="UP000700908">
    <property type="component" value="Unassembled WGS sequence"/>
</dbReference>
<dbReference type="InterPro" id="IPR000620">
    <property type="entry name" value="EamA_dom"/>
</dbReference>
<feature type="transmembrane region" description="Helical" evidence="6">
    <location>
        <begin position="43"/>
        <end position="69"/>
    </location>
</feature>
<feature type="transmembrane region" description="Helical" evidence="6">
    <location>
        <begin position="297"/>
        <end position="328"/>
    </location>
</feature>
<comment type="similarity">
    <text evidence="2">Belongs to the EamA transporter family.</text>
</comment>
<comment type="subcellular location">
    <subcellularLocation>
        <location evidence="1">Membrane</location>
        <topology evidence="1">Multi-pass membrane protein</topology>
    </subcellularLocation>
</comment>
<feature type="domain" description="EamA" evidence="7">
    <location>
        <begin position="46"/>
        <end position="184"/>
    </location>
</feature>
<keyword evidence="3 6" id="KW-0812">Transmembrane</keyword>
<comment type="caution">
    <text evidence="8">The sequence shown here is derived from an EMBL/GenBank/DDBJ whole genome shotgun (WGS) entry which is preliminary data.</text>
</comment>
<feature type="transmembrane region" description="Helical" evidence="6">
    <location>
        <begin position="170"/>
        <end position="187"/>
    </location>
</feature>
<evidence type="ECO:0000313" key="9">
    <source>
        <dbReference type="Proteomes" id="UP000700908"/>
    </source>
</evidence>
<feature type="transmembrane region" description="Helical" evidence="6">
    <location>
        <begin position="75"/>
        <end position="97"/>
    </location>
</feature>
<feature type="domain" description="EamA" evidence="7">
    <location>
        <begin position="197"/>
        <end position="329"/>
    </location>
</feature>
<dbReference type="PANTHER" id="PTHR32322:SF2">
    <property type="entry name" value="EAMA DOMAIN-CONTAINING PROTEIN"/>
    <property type="match status" value="1"/>
</dbReference>
<dbReference type="RefSeq" id="WP_222198967.1">
    <property type="nucleotide sequence ID" value="NZ_JAIMFO010000004.1"/>
</dbReference>
<feature type="transmembrane region" description="Helical" evidence="6">
    <location>
        <begin position="227"/>
        <end position="245"/>
    </location>
</feature>
<evidence type="ECO:0000256" key="1">
    <source>
        <dbReference type="ARBA" id="ARBA00004141"/>
    </source>
</evidence>
<feature type="transmembrane region" description="Helical" evidence="6">
    <location>
        <begin position="257"/>
        <end position="276"/>
    </location>
</feature>
<dbReference type="Pfam" id="PF00892">
    <property type="entry name" value="EamA"/>
    <property type="match status" value="2"/>
</dbReference>
<evidence type="ECO:0000313" key="8">
    <source>
        <dbReference type="EMBL" id="MBY4797242.1"/>
    </source>
</evidence>
<reference evidence="8 9" key="1">
    <citation type="submission" date="2021-08" db="EMBL/GenBank/DDBJ databases">
        <title>Collinsella faecalis sp. nov. isolated from swine faeces.</title>
        <authorList>
            <person name="Oh B.S."/>
            <person name="Lee J.H."/>
        </authorList>
    </citation>
    <scope>NUCLEOTIDE SEQUENCE [LARGE SCALE GENOMIC DNA]</scope>
    <source>
        <strain evidence="8 9">AGMB00827</strain>
    </source>
</reference>